<accession>A0A857MK17</accession>
<dbReference type="AlphaFoldDB" id="A0A857MK17"/>
<name>A0A857MK17_9BACT</name>
<evidence type="ECO:0008006" key="3">
    <source>
        <dbReference type="Google" id="ProtNLM"/>
    </source>
</evidence>
<protein>
    <recommendedName>
        <fullName evidence="3">Phospholipase C/D domain-containing protein</fullName>
    </recommendedName>
</protein>
<sequence>MYSGTTFRTKSGRLMGVHQRIDRVARRHIASHLPSAFQFPTYRDIVHFEGKNGPDGIKRKSPAVDEPWHYINPDDPSDTALLDMIDEHIANLSEALRMENYYRAAFEAAWMAHAITDGLTPAHHYPFEEKLEELRGEGLETRNSAKDKLVLPGTTARMRIKNNWEFWGAKGVMTTHLAFELGVATTLSGAALDGIHRFDEADIAELRQDGFRAVFLHILHDVHTMGMYDEFGQKGWTRHLARETKRELVPLIVRAVCMGWYAAIIQAQES</sequence>
<keyword evidence="2" id="KW-1185">Reference proteome</keyword>
<dbReference type="KEGG" id="mama:GII36_03465"/>
<dbReference type="GO" id="GO:0016788">
    <property type="term" value="F:hydrolase activity, acting on ester bonds"/>
    <property type="evidence" value="ECO:0007669"/>
    <property type="project" value="InterPro"/>
</dbReference>
<dbReference type="Proteomes" id="UP001059824">
    <property type="component" value="Chromosome"/>
</dbReference>
<reference evidence="1" key="1">
    <citation type="journal article" date="2021" name="Nat. Microbiol.">
        <title>Cocultivation of an ultrasmall environmental parasitic bacterium with lytic ability against bacteria associated with wastewater foams.</title>
        <authorList>
            <person name="Batinovic S."/>
            <person name="Rose J.J.A."/>
            <person name="Ratcliffe J."/>
            <person name="Seviour R.J."/>
            <person name="Petrovski S."/>
        </authorList>
    </citation>
    <scope>NUCLEOTIDE SEQUENCE</scope>
    <source>
        <strain evidence="1">JR1</strain>
    </source>
</reference>
<evidence type="ECO:0000313" key="2">
    <source>
        <dbReference type="Proteomes" id="UP001059824"/>
    </source>
</evidence>
<dbReference type="InterPro" id="IPR008947">
    <property type="entry name" value="PLipase_C/P1_nuclease_dom_sf"/>
</dbReference>
<dbReference type="SUPFAM" id="SSF48537">
    <property type="entry name" value="Phospholipase C/P1 nuclease"/>
    <property type="match status" value="1"/>
</dbReference>
<dbReference type="EMBL" id="CP045921">
    <property type="protein sequence ID" value="QHN42896.1"/>
    <property type="molecule type" value="Genomic_DNA"/>
</dbReference>
<organism evidence="1 2">
    <name type="scientific">Candidatus Mycosynbacter amalyticus</name>
    <dbReference type="NCBI Taxonomy" id="2665156"/>
    <lineage>
        <taxon>Bacteria</taxon>
        <taxon>Candidatus Saccharimonadota</taxon>
        <taxon>Candidatus Saccharimonadota incertae sedis</taxon>
        <taxon>Candidatus Mycosynbacter</taxon>
    </lineage>
</organism>
<gene>
    <name evidence="1" type="ORF">GII36_03465</name>
</gene>
<evidence type="ECO:0000313" key="1">
    <source>
        <dbReference type="EMBL" id="QHN42896.1"/>
    </source>
</evidence>
<proteinExistence type="predicted"/>